<organism evidence="1 2">
    <name type="scientific">Citrus unshiu</name>
    <name type="common">Satsuma mandarin</name>
    <name type="synonym">Citrus nobilis var. unshiu</name>
    <dbReference type="NCBI Taxonomy" id="55188"/>
    <lineage>
        <taxon>Eukaryota</taxon>
        <taxon>Viridiplantae</taxon>
        <taxon>Streptophyta</taxon>
        <taxon>Embryophyta</taxon>
        <taxon>Tracheophyta</taxon>
        <taxon>Spermatophyta</taxon>
        <taxon>Magnoliopsida</taxon>
        <taxon>eudicotyledons</taxon>
        <taxon>Gunneridae</taxon>
        <taxon>Pentapetalae</taxon>
        <taxon>rosids</taxon>
        <taxon>malvids</taxon>
        <taxon>Sapindales</taxon>
        <taxon>Rutaceae</taxon>
        <taxon>Aurantioideae</taxon>
        <taxon>Citrus</taxon>
    </lineage>
</organism>
<feature type="non-terminal residue" evidence="1">
    <location>
        <position position="1"/>
    </location>
</feature>
<dbReference type="EMBL" id="BDQV01000133">
    <property type="protein sequence ID" value="GAY56204.1"/>
    <property type="molecule type" value="Genomic_DNA"/>
</dbReference>
<gene>
    <name evidence="1" type="ORF">CUMW_170090</name>
</gene>
<reference evidence="1 2" key="1">
    <citation type="journal article" date="2017" name="Front. Genet.">
        <title>Draft sequencing of the heterozygous diploid genome of Satsuma (Citrus unshiu Marc.) using a hybrid assembly approach.</title>
        <authorList>
            <person name="Shimizu T."/>
            <person name="Tanizawa Y."/>
            <person name="Mochizuki T."/>
            <person name="Nagasaki H."/>
            <person name="Yoshioka T."/>
            <person name="Toyoda A."/>
            <person name="Fujiyama A."/>
            <person name="Kaminuma E."/>
            <person name="Nakamura Y."/>
        </authorList>
    </citation>
    <scope>NUCLEOTIDE SEQUENCE [LARGE SCALE GENOMIC DNA]</scope>
    <source>
        <strain evidence="2">cv. Miyagawa wase</strain>
    </source>
</reference>
<dbReference type="AlphaFoldDB" id="A0A2H5PV42"/>
<protein>
    <submittedName>
        <fullName evidence="1">Uncharacterized protein</fullName>
    </submittedName>
</protein>
<evidence type="ECO:0000313" key="2">
    <source>
        <dbReference type="Proteomes" id="UP000236630"/>
    </source>
</evidence>
<dbReference type="Proteomes" id="UP000236630">
    <property type="component" value="Unassembled WGS sequence"/>
</dbReference>
<accession>A0A2H5PV42</accession>
<name>A0A2H5PV42_CITUN</name>
<evidence type="ECO:0000313" key="1">
    <source>
        <dbReference type="EMBL" id="GAY56204.1"/>
    </source>
</evidence>
<sequence length="71" mass="8005">LQSRKIDFASSLFSIIVAQLHGVKLTNLPSLRCRWGRTLSCSAASFQNMLVSILQRLRHVIEDVSKILQPL</sequence>
<proteinExistence type="predicted"/>
<comment type="caution">
    <text evidence="1">The sequence shown here is derived from an EMBL/GenBank/DDBJ whole genome shotgun (WGS) entry which is preliminary data.</text>
</comment>
<keyword evidence="2" id="KW-1185">Reference proteome</keyword>